<dbReference type="EMBL" id="AP028909">
    <property type="protein sequence ID" value="BES87400.1"/>
    <property type="molecule type" value="Genomic_DNA"/>
</dbReference>
<keyword evidence="1" id="KW-0695">RNA-directed DNA polymerase</keyword>
<organism evidence="1 2">
    <name type="scientific">Nesidiocoris tenuis</name>
    <dbReference type="NCBI Taxonomy" id="355587"/>
    <lineage>
        <taxon>Eukaryota</taxon>
        <taxon>Metazoa</taxon>
        <taxon>Ecdysozoa</taxon>
        <taxon>Arthropoda</taxon>
        <taxon>Hexapoda</taxon>
        <taxon>Insecta</taxon>
        <taxon>Pterygota</taxon>
        <taxon>Neoptera</taxon>
        <taxon>Paraneoptera</taxon>
        <taxon>Hemiptera</taxon>
        <taxon>Heteroptera</taxon>
        <taxon>Panheteroptera</taxon>
        <taxon>Cimicomorpha</taxon>
        <taxon>Miridae</taxon>
        <taxon>Dicyphina</taxon>
        <taxon>Nesidiocoris</taxon>
    </lineage>
</organism>
<gene>
    <name evidence="1" type="ORF">NTJ_00206</name>
</gene>
<keyword evidence="2" id="KW-1185">Reference proteome</keyword>
<evidence type="ECO:0000313" key="2">
    <source>
        <dbReference type="Proteomes" id="UP001307889"/>
    </source>
</evidence>
<dbReference type="GO" id="GO:0003964">
    <property type="term" value="F:RNA-directed DNA polymerase activity"/>
    <property type="evidence" value="ECO:0007669"/>
    <property type="project" value="UniProtKB-KW"/>
</dbReference>
<keyword evidence="1" id="KW-0808">Transferase</keyword>
<accession>A0ABN7A5D3</accession>
<evidence type="ECO:0000313" key="1">
    <source>
        <dbReference type="EMBL" id="BES87400.1"/>
    </source>
</evidence>
<reference evidence="1 2" key="1">
    <citation type="submission" date="2023-09" db="EMBL/GenBank/DDBJ databases">
        <title>Nesidiocoris tenuis whole genome shotgun sequence.</title>
        <authorList>
            <person name="Shibata T."/>
            <person name="Shimoda M."/>
            <person name="Kobayashi T."/>
            <person name="Uehara T."/>
        </authorList>
    </citation>
    <scope>NUCLEOTIDE SEQUENCE [LARGE SCALE GENOMIC DNA]</scope>
    <source>
        <strain evidence="1 2">Japan</strain>
    </source>
</reference>
<sequence length="175" mass="19429">MKEKGHVMVMYVDDGTIILEADSRVELEEKGQAAMDVVSGWCRQVKMKLSAQKTTMLLIKGALDIRRPPGIKVDGTSLKMNEEARILGVVVNQRLDFASHVRYVSQKAVQLFQILRRVATAQYAIEMNVAKTICRGEGRGVRGNRGSWMRATPTPSFPILVRSAAVSMADLPRLT</sequence>
<proteinExistence type="predicted"/>
<name>A0ABN7A5D3_9HEMI</name>
<keyword evidence="1" id="KW-0548">Nucleotidyltransferase</keyword>
<protein>
    <submittedName>
        <fullName evidence="1">Reverse transcriptase (RNA-dependent DNA polymerase)</fullName>
    </submittedName>
</protein>
<dbReference type="Proteomes" id="UP001307889">
    <property type="component" value="Chromosome 1"/>
</dbReference>